<reference evidence="2" key="1">
    <citation type="submission" date="2017-09" db="EMBL/GenBank/DDBJ databases">
        <authorList>
            <person name="Regsiter A."/>
            <person name="William W."/>
        </authorList>
    </citation>
    <scope>NUCLEOTIDE SEQUENCE [LARGE SCALE GENOMIC DNA]</scope>
    <source>
        <strain evidence="2">500-1</strain>
    </source>
</reference>
<keyword evidence="2" id="KW-1185">Reference proteome</keyword>
<evidence type="ECO:0000313" key="1">
    <source>
        <dbReference type="EMBL" id="SOB60616.1"/>
    </source>
</evidence>
<dbReference type="KEGG" id="pprf:DPRO_3700"/>
<dbReference type="AlphaFoldDB" id="A0A2C8FEL7"/>
<dbReference type="EMBL" id="LT907975">
    <property type="protein sequence ID" value="SOB60616.1"/>
    <property type="molecule type" value="Genomic_DNA"/>
</dbReference>
<gene>
    <name evidence="1" type="ORF">DPRO_3700</name>
</gene>
<evidence type="ECO:0000313" key="2">
    <source>
        <dbReference type="Proteomes" id="UP000219215"/>
    </source>
</evidence>
<sequence length="248" mass="28324">MHHGFDVEVARAYGVEAAIILNCFHFWAQKNAANKKHIHDGLVWTYNSRKALAEIFPYWNENKIRRILEKMEKEGLIVTGNYNPSGYDRTKWYAISAQCICQFSQFHLADLPNRFGKNAQPIPVNNTVNNTVDSGNASAKPGACSSEEWEEYLAYSEGFLKKQQDMWGKLVEVTDVKIKSGARAIDNLIRVKAFPRKTVHETIEWARVHEFWSLQLRSLGSLTKKGKNGETKFANILAARAREIHNAR</sequence>
<accession>A0A2C8FEL7</accession>
<organism evidence="1 2">
    <name type="scientific">Pseudodesulfovibrio profundus</name>
    <dbReference type="NCBI Taxonomy" id="57320"/>
    <lineage>
        <taxon>Bacteria</taxon>
        <taxon>Pseudomonadati</taxon>
        <taxon>Thermodesulfobacteriota</taxon>
        <taxon>Desulfovibrionia</taxon>
        <taxon>Desulfovibrionales</taxon>
        <taxon>Desulfovibrionaceae</taxon>
    </lineage>
</organism>
<name>A0A2C8FEL7_9BACT</name>
<dbReference type="Proteomes" id="UP000219215">
    <property type="component" value="Chromosome DPRO"/>
</dbReference>
<protein>
    <submittedName>
        <fullName evidence="1">Uncharacterized protein</fullName>
    </submittedName>
</protein>
<proteinExistence type="predicted"/>